<dbReference type="PANTHER" id="PTHR38436">
    <property type="entry name" value="POLYKETIDE CYCLASE SNOAL-LIKE DOMAIN"/>
    <property type="match status" value="1"/>
</dbReference>
<name>A0A1H0B9Z6_9ACTN</name>
<organism evidence="1 2">
    <name type="scientific">Geodermatophilus siccatus</name>
    <dbReference type="NCBI Taxonomy" id="1137991"/>
    <lineage>
        <taxon>Bacteria</taxon>
        <taxon>Bacillati</taxon>
        <taxon>Actinomycetota</taxon>
        <taxon>Actinomycetes</taxon>
        <taxon>Geodermatophilales</taxon>
        <taxon>Geodermatophilaceae</taxon>
        <taxon>Geodermatophilus</taxon>
    </lineage>
</organism>
<evidence type="ECO:0000313" key="2">
    <source>
        <dbReference type="Proteomes" id="UP000198680"/>
    </source>
</evidence>
<keyword evidence="1" id="KW-0413">Isomerase</keyword>
<dbReference type="STRING" id="1137991.SAMN05660642_04822"/>
<dbReference type="Gene3D" id="3.10.450.50">
    <property type="match status" value="1"/>
</dbReference>
<dbReference type="OrthoDB" id="4539871at2"/>
<evidence type="ECO:0000313" key="1">
    <source>
        <dbReference type="EMBL" id="SDN42441.1"/>
    </source>
</evidence>
<reference evidence="2" key="1">
    <citation type="submission" date="2016-10" db="EMBL/GenBank/DDBJ databases">
        <authorList>
            <person name="Varghese N."/>
            <person name="Submissions S."/>
        </authorList>
    </citation>
    <scope>NUCLEOTIDE SEQUENCE [LARGE SCALE GENOMIC DNA]</scope>
    <source>
        <strain evidence="2">DSM 45419</strain>
    </source>
</reference>
<keyword evidence="2" id="KW-1185">Reference proteome</keyword>
<dbReference type="Pfam" id="PF07366">
    <property type="entry name" value="SnoaL"/>
    <property type="match status" value="1"/>
</dbReference>
<dbReference type="EMBL" id="FNHE01000020">
    <property type="protein sequence ID" value="SDN42441.1"/>
    <property type="molecule type" value="Genomic_DNA"/>
</dbReference>
<sequence>MGRARETMDHITEAIVAGDRDALRQLYADDAVGEAPDAGRLDGADAIVEYVMSLRRALPDLSWEARATFEDADSALDEGWIVGTHTETLSSPEGDVPPTGRPLRLRECDVITVRDGRAVSHRFYYDRLDLASQLGLTESGTAAVPAPRAGAEQASETVIP</sequence>
<dbReference type="GO" id="GO:0030638">
    <property type="term" value="P:polyketide metabolic process"/>
    <property type="evidence" value="ECO:0007669"/>
    <property type="project" value="InterPro"/>
</dbReference>
<dbReference type="RefSeq" id="WP_091224278.1">
    <property type="nucleotide sequence ID" value="NZ_FNHE01000020.1"/>
</dbReference>
<dbReference type="GO" id="GO:0016853">
    <property type="term" value="F:isomerase activity"/>
    <property type="evidence" value="ECO:0007669"/>
    <property type="project" value="UniProtKB-KW"/>
</dbReference>
<dbReference type="CDD" id="cd00531">
    <property type="entry name" value="NTF2_like"/>
    <property type="match status" value="1"/>
</dbReference>
<dbReference type="InterPro" id="IPR032710">
    <property type="entry name" value="NTF2-like_dom_sf"/>
</dbReference>
<dbReference type="Proteomes" id="UP000198680">
    <property type="component" value="Unassembled WGS sequence"/>
</dbReference>
<gene>
    <name evidence="1" type="ORF">SAMN05660642_04822</name>
</gene>
<accession>A0A1H0B9Z6</accession>
<protein>
    <submittedName>
        <fullName evidence="1">Ketosteroid isomerase-related protein</fullName>
    </submittedName>
</protein>
<dbReference type="AlphaFoldDB" id="A0A1H0B9Z6"/>
<dbReference type="SUPFAM" id="SSF54427">
    <property type="entry name" value="NTF2-like"/>
    <property type="match status" value="1"/>
</dbReference>
<proteinExistence type="predicted"/>
<dbReference type="InterPro" id="IPR009959">
    <property type="entry name" value="Cyclase_SnoaL-like"/>
</dbReference>
<dbReference type="PANTHER" id="PTHR38436:SF1">
    <property type="entry name" value="ESTER CYCLASE"/>
    <property type="match status" value="1"/>
</dbReference>